<name>X1HD65_9ZZZZ</name>
<evidence type="ECO:0000313" key="8">
    <source>
        <dbReference type="EMBL" id="GAG72125.1"/>
    </source>
</evidence>
<comment type="similarity">
    <text evidence="2">Belongs to the complex I 20 kDa subunit family.</text>
</comment>
<dbReference type="GO" id="GO:0046872">
    <property type="term" value="F:metal ion binding"/>
    <property type="evidence" value="ECO:0007669"/>
    <property type="project" value="UniProtKB-KW"/>
</dbReference>
<accession>X1HD65</accession>
<sequence>MLDKPKHLRKIKFLNRLKNWVKLTSINVYCFSSGCCGDEILATYGPIYDLERLGVNFVSSPERADVLMIAGIITKEMKSTLEDLYNSTEDKKVVIAVGSCAINGGPFYKSDYILNGVKEIFNVDLYVPGCPPRPEAIIYSILRYKDRFK</sequence>
<dbReference type="Gene3D" id="3.40.50.12280">
    <property type="match status" value="1"/>
</dbReference>
<dbReference type="EMBL" id="BART01000420">
    <property type="protein sequence ID" value="GAG72125.1"/>
    <property type="molecule type" value="Genomic_DNA"/>
</dbReference>
<dbReference type="EMBL" id="BARU01007257">
    <property type="protein sequence ID" value="GAH43268.1"/>
    <property type="molecule type" value="Genomic_DNA"/>
</dbReference>
<keyword evidence="5" id="KW-0408">Iron</keyword>
<evidence type="ECO:0000256" key="4">
    <source>
        <dbReference type="ARBA" id="ARBA00022723"/>
    </source>
</evidence>
<dbReference type="InterPro" id="IPR052375">
    <property type="entry name" value="Complex_I_20kDa-like"/>
</dbReference>
<dbReference type="PANTHER" id="PTHR42989:SF1">
    <property type="entry name" value="FORMATE HYDROGENLYASE SUBUNIT 7-RELATED"/>
    <property type="match status" value="1"/>
</dbReference>
<dbReference type="InterPro" id="IPR006137">
    <property type="entry name" value="NADH_UbQ_OxRdtase-like_20kDa"/>
</dbReference>
<keyword evidence="4" id="KW-0479">Metal-binding</keyword>
<comment type="cofactor">
    <cofactor evidence="1">
        <name>[4Fe-4S] cluster</name>
        <dbReference type="ChEBI" id="CHEBI:49883"/>
    </cofactor>
</comment>
<evidence type="ECO:0000256" key="5">
    <source>
        <dbReference type="ARBA" id="ARBA00023004"/>
    </source>
</evidence>
<dbReference type="SUPFAM" id="SSF56770">
    <property type="entry name" value="HydA/Nqo6-like"/>
    <property type="match status" value="1"/>
</dbReference>
<dbReference type="AlphaFoldDB" id="X1HD65"/>
<comment type="caution">
    <text evidence="9">The sequence shown here is derived from an EMBL/GenBank/DDBJ whole genome shotgun (WGS) entry which is preliminary data.</text>
</comment>
<dbReference type="Pfam" id="PF01058">
    <property type="entry name" value="Oxidored_q6"/>
    <property type="match status" value="1"/>
</dbReference>
<feature type="domain" description="NADH:ubiquinone oxidoreductase-like 20kDa subunit" evidence="7">
    <location>
        <begin position="35"/>
        <end position="142"/>
    </location>
</feature>
<evidence type="ECO:0000256" key="6">
    <source>
        <dbReference type="ARBA" id="ARBA00023014"/>
    </source>
</evidence>
<keyword evidence="3" id="KW-0004">4Fe-4S</keyword>
<keyword evidence="6" id="KW-0411">Iron-sulfur</keyword>
<evidence type="ECO:0000256" key="3">
    <source>
        <dbReference type="ARBA" id="ARBA00022485"/>
    </source>
</evidence>
<organism evidence="9">
    <name type="scientific">marine sediment metagenome</name>
    <dbReference type="NCBI Taxonomy" id="412755"/>
    <lineage>
        <taxon>unclassified sequences</taxon>
        <taxon>metagenomes</taxon>
        <taxon>ecological metagenomes</taxon>
    </lineage>
</organism>
<dbReference type="GO" id="GO:0051539">
    <property type="term" value="F:4 iron, 4 sulfur cluster binding"/>
    <property type="evidence" value="ECO:0007669"/>
    <property type="project" value="UniProtKB-KW"/>
</dbReference>
<gene>
    <name evidence="8" type="ORF">S01H4_02049</name>
    <name evidence="9" type="ORF">S03H2_14301</name>
</gene>
<dbReference type="PANTHER" id="PTHR42989">
    <property type="entry name" value="HYDROGENASE-4 COMPONENT I"/>
    <property type="match status" value="1"/>
</dbReference>
<evidence type="ECO:0000256" key="2">
    <source>
        <dbReference type="ARBA" id="ARBA00009173"/>
    </source>
</evidence>
<evidence type="ECO:0000259" key="7">
    <source>
        <dbReference type="Pfam" id="PF01058"/>
    </source>
</evidence>
<evidence type="ECO:0000256" key="1">
    <source>
        <dbReference type="ARBA" id="ARBA00001966"/>
    </source>
</evidence>
<proteinExistence type="inferred from homology"/>
<dbReference type="PROSITE" id="PS51257">
    <property type="entry name" value="PROKAR_LIPOPROTEIN"/>
    <property type="match status" value="1"/>
</dbReference>
<protein>
    <recommendedName>
        <fullName evidence="7">NADH:ubiquinone oxidoreductase-like 20kDa subunit domain-containing protein</fullName>
    </recommendedName>
</protein>
<evidence type="ECO:0000313" key="9">
    <source>
        <dbReference type="EMBL" id="GAH43268.1"/>
    </source>
</evidence>
<reference evidence="9" key="1">
    <citation type="journal article" date="2014" name="Front. Microbiol.">
        <title>High frequency of phylogenetically diverse reductive dehalogenase-homologous genes in deep subseafloor sedimentary metagenomes.</title>
        <authorList>
            <person name="Kawai M."/>
            <person name="Futagami T."/>
            <person name="Toyoda A."/>
            <person name="Takaki Y."/>
            <person name="Nishi S."/>
            <person name="Hori S."/>
            <person name="Arai W."/>
            <person name="Tsubouchi T."/>
            <person name="Morono Y."/>
            <person name="Uchiyama I."/>
            <person name="Ito T."/>
            <person name="Fujiyama A."/>
            <person name="Inagaki F."/>
            <person name="Takami H."/>
        </authorList>
    </citation>
    <scope>NUCLEOTIDE SEQUENCE</scope>
    <source>
        <strain evidence="9">Expedition CK06-06</strain>
    </source>
</reference>
<dbReference type="NCBIfam" id="NF005012">
    <property type="entry name" value="PRK06411.1"/>
    <property type="match status" value="1"/>
</dbReference>